<keyword evidence="1" id="KW-0175">Coiled coil</keyword>
<evidence type="ECO:0000256" key="1">
    <source>
        <dbReference type="SAM" id="Coils"/>
    </source>
</evidence>
<gene>
    <name evidence="2" type="ORF">GCM10011409_18680</name>
</gene>
<feature type="coiled-coil region" evidence="1">
    <location>
        <begin position="7"/>
        <end position="83"/>
    </location>
</feature>
<reference evidence="2" key="1">
    <citation type="journal article" date="2014" name="Int. J. Syst. Evol. Microbiol.">
        <title>Complete genome sequence of Corynebacterium casei LMG S-19264T (=DSM 44701T), isolated from a smear-ripened cheese.</title>
        <authorList>
            <consortium name="US DOE Joint Genome Institute (JGI-PGF)"/>
            <person name="Walter F."/>
            <person name="Albersmeier A."/>
            <person name="Kalinowski J."/>
            <person name="Ruckert C."/>
        </authorList>
    </citation>
    <scope>NUCLEOTIDE SEQUENCE</scope>
    <source>
        <strain evidence="2">CGMCC 1.15454</strain>
    </source>
</reference>
<protein>
    <submittedName>
        <fullName evidence="2">Uncharacterized protein</fullName>
    </submittedName>
</protein>
<organism evidence="2 3">
    <name type="scientific">Lentibacillus populi</name>
    <dbReference type="NCBI Taxonomy" id="1827502"/>
    <lineage>
        <taxon>Bacteria</taxon>
        <taxon>Bacillati</taxon>
        <taxon>Bacillota</taxon>
        <taxon>Bacilli</taxon>
        <taxon>Bacillales</taxon>
        <taxon>Bacillaceae</taxon>
        <taxon>Lentibacillus</taxon>
    </lineage>
</organism>
<dbReference type="RefSeq" id="WP_155554551.1">
    <property type="nucleotide sequence ID" value="NZ_BMJD01000012.1"/>
</dbReference>
<sequence length="87" mass="10680">MKIPNYMIEKLERNLELYEELDRLRKKLHQHKTLDERASIKTKEDKLEVVLWDGFYAHEKELIESIERKKEFLNKKTHRANDEQKSI</sequence>
<comment type="caution">
    <text evidence="2">The sequence shown here is derived from an EMBL/GenBank/DDBJ whole genome shotgun (WGS) entry which is preliminary data.</text>
</comment>
<keyword evidence="3" id="KW-1185">Reference proteome</keyword>
<dbReference type="Proteomes" id="UP000621492">
    <property type="component" value="Unassembled WGS sequence"/>
</dbReference>
<name>A0A9W5TWW1_9BACI</name>
<dbReference type="AlphaFoldDB" id="A0A9W5TWW1"/>
<proteinExistence type="predicted"/>
<dbReference type="EMBL" id="BMJD01000012">
    <property type="protein sequence ID" value="GGB41418.1"/>
    <property type="molecule type" value="Genomic_DNA"/>
</dbReference>
<accession>A0A9W5TWW1</accession>
<reference evidence="2" key="2">
    <citation type="submission" date="2020-09" db="EMBL/GenBank/DDBJ databases">
        <authorList>
            <person name="Sun Q."/>
            <person name="Zhou Y."/>
        </authorList>
    </citation>
    <scope>NUCLEOTIDE SEQUENCE</scope>
    <source>
        <strain evidence="2">CGMCC 1.15454</strain>
    </source>
</reference>
<evidence type="ECO:0000313" key="2">
    <source>
        <dbReference type="EMBL" id="GGB41418.1"/>
    </source>
</evidence>
<evidence type="ECO:0000313" key="3">
    <source>
        <dbReference type="Proteomes" id="UP000621492"/>
    </source>
</evidence>